<keyword evidence="2" id="KW-0479">Metal-binding</keyword>
<evidence type="ECO:0000256" key="5">
    <source>
        <dbReference type="ARBA" id="ARBA00023014"/>
    </source>
</evidence>
<evidence type="ECO:0000256" key="7">
    <source>
        <dbReference type="SAM" id="Phobius"/>
    </source>
</evidence>
<protein>
    <submittedName>
        <fullName evidence="9">(Fe-S)-binding protein</fullName>
    </submittedName>
</protein>
<evidence type="ECO:0000256" key="3">
    <source>
        <dbReference type="ARBA" id="ARBA00023002"/>
    </source>
</evidence>
<keyword evidence="1" id="KW-0004">4Fe-4S</keyword>
<dbReference type="PANTHER" id="PTHR43255:SF1">
    <property type="entry name" value="IRON-SULFUR-BINDING OXIDOREDUCTASE FADF-RELATED"/>
    <property type="match status" value="1"/>
</dbReference>
<dbReference type="EMBL" id="JAERRI010000033">
    <property type="protein sequence ID" value="MBL1094794.1"/>
    <property type="molecule type" value="Genomic_DNA"/>
</dbReference>
<evidence type="ECO:0000256" key="4">
    <source>
        <dbReference type="ARBA" id="ARBA00023004"/>
    </source>
</evidence>
<evidence type="ECO:0000313" key="10">
    <source>
        <dbReference type="Proteomes" id="UP000629371"/>
    </source>
</evidence>
<evidence type="ECO:0000259" key="8">
    <source>
        <dbReference type="PROSITE" id="PS51379"/>
    </source>
</evidence>
<dbReference type="Proteomes" id="UP000629371">
    <property type="component" value="Unassembled WGS sequence"/>
</dbReference>
<feature type="transmembrane region" description="Helical" evidence="7">
    <location>
        <begin position="71"/>
        <end position="92"/>
    </location>
</feature>
<evidence type="ECO:0000256" key="1">
    <source>
        <dbReference type="ARBA" id="ARBA00022485"/>
    </source>
</evidence>
<dbReference type="InterPro" id="IPR017896">
    <property type="entry name" value="4Fe4S_Fe-S-bd"/>
</dbReference>
<keyword evidence="7" id="KW-0472">Membrane</keyword>
<keyword evidence="7" id="KW-0812">Transmembrane</keyword>
<dbReference type="RefSeq" id="WP_201811625.1">
    <property type="nucleotide sequence ID" value="NZ_JAERRI010000033.1"/>
</dbReference>
<evidence type="ECO:0000256" key="6">
    <source>
        <dbReference type="SAM" id="MobiDB-lite"/>
    </source>
</evidence>
<proteinExistence type="predicted"/>
<gene>
    <name evidence="9" type="ORF">JK360_36790</name>
</gene>
<dbReference type="Pfam" id="PF02754">
    <property type="entry name" value="CCG"/>
    <property type="match status" value="2"/>
</dbReference>
<organism evidence="9 10">
    <name type="scientific">Streptomyces siderophoricus</name>
    <dbReference type="NCBI Taxonomy" id="2802281"/>
    <lineage>
        <taxon>Bacteria</taxon>
        <taxon>Bacillati</taxon>
        <taxon>Actinomycetota</taxon>
        <taxon>Actinomycetes</taxon>
        <taxon>Kitasatosporales</taxon>
        <taxon>Streptomycetaceae</taxon>
        <taxon>Streptomyces</taxon>
    </lineage>
</organism>
<sequence>MQLAAIIVSLVLIAVAAALFGRALLQIYRHMRLGQPVPAGTRTDAPAQRTITVAKEFVGHTRMNRWGVVGVAHWFVAVGFLTLLLTIVNAIGQLFQADWLIPFIGDWLPWEMYVEAMGTLTTVGIITLIVIRQLNRPGGAGRKSRFAGSNTGQAYFVETVILIVGFCIVTLHALEGAQHGVDHYEPAYFISYPLVAAFKGMSLGTVQNLTYLFAAIKIATSFIWMITVSLKTDMGVAWHRFLAFPNIWFKREADGDVALGALQPMTSAGKPIDFEDPGEDDQFGVSQIEHFSWKGLLDFSTCTECGRCQSQCPAWNTGKPLSPKLLIMALRDHSHAKAPYLLAGGGKDMEGTEQATEEQLKDVPASALAEAERPLIGTLEENGVIDPDVLWSCTTCGACVEQCPVDIEHVDHIVDMRRYQVMIESSFPSEAGTMLKNLEKKGNPWGLAKKQRLAWTKEVDFEVPVVGKDIEDLTEVDYLYWVGCAGALEDRAKKTTKAFAELLHIAGVKFAIMGGDEACTGDSARRLGNEFLFQQLGQQNVEMLNMAFGETDDEGDSAAGSAGSTKKPKSSKKIVATCPHCFNTIANEYPQLGGEYEVIHHTQLLQHLIDEGKLIPVTPVEGLITYHDPCYLGRHNKVYTPPREIIAKVPGLRNEEMHRHKERGFCCGAGGARMWMEERIGKRINNERVDEALSLNPDIVSTACPFCLVMLTDSVNGKKNDGKAKESIQVVDVAQLLLDSVKTPTDPTDETPAESEPEPEPVK</sequence>
<dbReference type="Pfam" id="PF13187">
    <property type="entry name" value="Fer4_9"/>
    <property type="match status" value="1"/>
</dbReference>
<name>A0ABS1N4E1_9ACTN</name>
<keyword evidence="7" id="KW-1133">Transmembrane helix</keyword>
<reference evidence="9 10" key="1">
    <citation type="submission" date="2021-01" db="EMBL/GenBank/DDBJ databases">
        <title>WGS of actinomycetes isolated from Thailand.</title>
        <authorList>
            <person name="Thawai C."/>
        </authorList>
    </citation>
    <scope>NUCLEOTIDE SEQUENCE [LARGE SCALE GENOMIC DNA]</scope>
    <source>
        <strain evidence="9 10">CH9-7</strain>
    </source>
</reference>
<dbReference type="SUPFAM" id="SSF46548">
    <property type="entry name" value="alpha-helical ferredoxin"/>
    <property type="match status" value="1"/>
</dbReference>
<feature type="transmembrane region" description="Helical" evidence="7">
    <location>
        <begin position="6"/>
        <end position="25"/>
    </location>
</feature>
<feature type="transmembrane region" description="Helical" evidence="7">
    <location>
        <begin position="112"/>
        <end position="131"/>
    </location>
</feature>
<feature type="domain" description="4Fe-4S ferredoxin-type" evidence="8">
    <location>
        <begin position="381"/>
        <end position="413"/>
    </location>
</feature>
<dbReference type="PANTHER" id="PTHR43255">
    <property type="entry name" value="IRON-SULFUR-BINDING OXIDOREDUCTASE FADF-RELATED-RELATED"/>
    <property type="match status" value="1"/>
</dbReference>
<evidence type="ECO:0000313" key="9">
    <source>
        <dbReference type="EMBL" id="MBL1094794.1"/>
    </source>
</evidence>
<keyword evidence="5" id="KW-0411">Iron-sulfur</keyword>
<dbReference type="InterPro" id="IPR009051">
    <property type="entry name" value="Helical_ferredxn"/>
</dbReference>
<feature type="region of interest" description="Disordered" evidence="6">
    <location>
        <begin position="739"/>
        <end position="763"/>
    </location>
</feature>
<keyword evidence="3" id="KW-0560">Oxidoreductase</keyword>
<dbReference type="InterPro" id="IPR004017">
    <property type="entry name" value="Cys_rich_dom"/>
</dbReference>
<keyword evidence="4" id="KW-0408">Iron</keyword>
<feature type="transmembrane region" description="Helical" evidence="7">
    <location>
        <begin position="152"/>
        <end position="174"/>
    </location>
</feature>
<feature type="compositionally biased region" description="Acidic residues" evidence="6">
    <location>
        <begin position="747"/>
        <end position="763"/>
    </location>
</feature>
<dbReference type="PROSITE" id="PS00198">
    <property type="entry name" value="4FE4S_FER_1"/>
    <property type="match status" value="1"/>
</dbReference>
<dbReference type="PROSITE" id="PS51379">
    <property type="entry name" value="4FE4S_FER_2"/>
    <property type="match status" value="2"/>
</dbReference>
<feature type="domain" description="4Fe-4S ferredoxin-type" evidence="8">
    <location>
        <begin position="293"/>
        <end position="323"/>
    </location>
</feature>
<keyword evidence="10" id="KW-1185">Reference proteome</keyword>
<comment type="caution">
    <text evidence="9">The sequence shown here is derived from an EMBL/GenBank/DDBJ whole genome shotgun (WGS) entry which is preliminary data.</text>
</comment>
<evidence type="ECO:0000256" key="2">
    <source>
        <dbReference type="ARBA" id="ARBA00022723"/>
    </source>
</evidence>
<dbReference type="InterPro" id="IPR051460">
    <property type="entry name" value="HdrC_iron-sulfur_subunit"/>
</dbReference>
<dbReference type="Gene3D" id="1.10.1060.10">
    <property type="entry name" value="Alpha-helical ferredoxin"/>
    <property type="match status" value="1"/>
</dbReference>
<accession>A0ABS1N4E1</accession>
<feature type="transmembrane region" description="Helical" evidence="7">
    <location>
        <begin position="209"/>
        <end position="230"/>
    </location>
</feature>
<dbReference type="InterPro" id="IPR017900">
    <property type="entry name" value="4Fe4S_Fe_S_CS"/>
</dbReference>